<keyword evidence="2" id="KW-1185">Reference proteome</keyword>
<dbReference type="RefSeq" id="WP_379993875.1">
    <property type="nucleotide sequence ID" value="NZ_JBHSGN010000024.1"/>
</dbReference>
<organism evidence="1 2">
    <name type="scientific">Dysgonomonas termitidis</name>
    <dbReference type="NCBI Taxonomy" id="1516126"/>
    <lineage>
        <taxon>Bacteria</taxon>
        <taxon>Pseudomonadati</taxon>
        <taxon>Bacteroidota</taxon>
        <taxon>Bacteroidia</taxon>
        <taxon>Bacteroidales</taxon>
        <taxon>Dysgonomonadaceae</taxon>
        <taxon>Dysgonomonas</taxon>
    </lineage>
</organism>
<comment type="caution">
    <text evidence="1">The sequence shown here is derived from an EMBL/GenBank/DDBJ whole genome shotgun (WGS) entry which is preliminary data.</text>
</comment>
<evidence type="ECO:0000313" key="2">
    <source>
        <dbReference type="Proteomes" id="UP001596023"/>
    </source>
</evidence>
<dbReference type="Proteomes" id="UP001596023">
    <property type="component" value="Unassembled WGS sequence"/>
</dbReference>
<dbReference type="EMBL" id="JBHSGN010000024">
    <property type="protein sequence ID" value="MFC4672682.1"/>
    <property type="molecule type" value="Genomic_DNA"/>
</dbReference>
<gene>
    <name evidence="1" type="ORF">ACFO6W_03140</name>
</gene>
<protein>
    <submittedName>
        <fullName evidence="1">Uncharacterized protein</fullName>
    </submittedName>
</protein>
<name>A0ABV9KRJ4_9BACT</name>
<proteinExistence type="predicted"/>
<sequence>MATTKLNAEQYSAMDTKTAGILLVYAGKEGKDTAQHFFGDDFVPKNKSENELFRVWKNVVKTMWETKREELKLREDNDGIRSKFRASTPTRIIIRNAKGELVKSYELDESVWAKIGLVPTKKDIDKLVSSRDYNKAIHAATKASFDALGFRVDLNVKPVNTVEEALDNAAKEVEAELQPAPVEAAA</sequence>
<reference evidence="2" key="1">
    <citation type="journal article" date="2019" name="Int. J. Syst. Evol. Microbiol.">
        <title>The Global Catalogue of Microorganisms (GCM) 10K type strain sequencing project: providing services to taxonomists for standard genome sequencing and annotation.</title>
        <authorList>
            <consortium name="The Broad Institute Genomics Platform"/>
            <consortium name="The Broad Institute Genome Sequencing Center for Infectious Disease"/>
            <person name="Wu L."/>
            <person name="Ma J."/>
        </authorList>
    </citation>
    <scope>NUCLEOTIDE SEQUENCE [LARGE SCALE GENOMIC DNA]</scope>
    <source>
        <strain evidence="2">CCUG 66188</strain>
    </source>
</reference>
<evidence type="ECO:0000313" key="1">
    <source>
        <dbReference type="EMBL" id="MFC4672682.1"/>
    </source>
</evidence>
<accession>A0ABV9KRJ4</accession>